<evidence type="ECO:0000259" key="2">
    <source>
        <dbReference type="Pfam" id="PF00149"/>
    </source>
</evidence>
<dbReference type="SUPFAM" id="SSF56300">
    <property type="entry name" value="Metallo-dependent phosphatases"/>
    <property type="match status" value="1"/>
</dbReference>
<name>A0A0D8XRB2_DICVI</name>
<dbReference type="AlphaFoldDB" id="A0A0D8XRB2"/>
<organism evidence="3 4">
    <name type="scientific">Dictyocaulus viviparus</name>
    <name type="common">Bovine lungworm</name>
    <dbReference type="NCBI Taxonomy" id="29172"/>
    <lineage>
        <taxon>Eukaryota</taxon>
        <taxon>Metazoa</taxon>
        <taxon>Ecdysozoa</taxon>
        <taxon>Nematoda</taxon>
        <taxon>Chromadorea</taxon>
        <taxon>Rhabditida</taxon>
        <taxon>Rhabditina</taxon>
        <taxon>Rhabditomorpha</taxon>
        <taxon>Strongyloidea</taxon>
        <taxon>Metastrongylidae</taxon>
        <taxon>Dictyocaulus</taxon>
    </lineage>
</organism>
<evidence type="ECO:0000313" key="3">
    <source>
        <dbReference type="EMBL" id="KJH46309.1"/>
    </source>
</evidence>
<evidence type="ECO:0000256" key="1">
    <source>
        <dbReference type="ARBA" id="ARBA00007993"/>
    </source>
</evidence>
<reference evidence="4" key="2">
    <citation type="journal article" date="2016" name="Sci. Rep.">
        <title>Dictyocaulus viviparus genome, variome and transcriptome elucidate lungworm biology and support future intervention.</title>
        <authorList>
            <person name="McNulty S.N."/>
            <person name="Strube C."/>
            <person name="Rosa B.A."/>
            <person name="Martin J.C."/>
            <person name="Tyagi R."/>
            <person name="Choi Y.J."/>
            <person name="Wang Q."/>
            <person name="Hallsworth Pepin K."/>
            <person name="Zhang X."/>
            <person name="Ozersky P."/>
            <person name="Wilson R.K."/>
            <person name="Sternberg P.W."/>
            <person name="Gasser R.B."/>
            <person name="Mitreva M."/>
        </authorList>
    </citation>
    <scope>NUCLEOTIDE SEQUENCE [LARGE SCALE GENOMIC DNA]</scope>
    <source>
        <strain evidence="4">HannoverDv2000</strain>
    </source>
</reference>
<dbReference type="CDD" id="cd07379">
    <property type="entry name" value="MPP_239FB"/>
    <property type="match status" value="1"/>
</dbReference>
<dbReference type="InterPro" id="IPR004843">
    <property type="entry name" value="Calcineurin-like_PHP"/>
</dbReference>
<dbReference type="InterPro" id="IPR051693">
    <property type="entry name" value="UPF0046_metallophosphoest"/>
</dbReference>
<evidence type="ECO:0000313" key="4">
    <source>
        <dbReference type="Proteomes" id="UP000053766"/>
    </source>
</evidence>
<dbReference type="InterPro" id="IPR029052">
    <property type="entry name" value="Metallo-depent_PP-like"/>
</dbReference>
<proteinExistence type="inferred from homology"/>
<sequence length="266" mass="30335">MGTQFQSSKITSSVLNTNNAKLLKFPEYKKDIPNGDVLIHAGDFTNTGSVEEIVKFNDEIGRLPHKHKIVVAGNHELGFDDSENLSERLPQYIGEGTTKGYNLLTNATWLHDNYVKIDGVIFFGSSWHPLYGYPFYTHREKLKEKWAALPSDLHVLITHTPALGYEGFSLFLLLKKMICYLKENSLVIRTLSYLDKFGTERWGCRHLLSEIENRIKPKFHVFGHVHECYGALSNARTIFINAAQASKDNKIVNKPLVFYISKELDT</sequence>
<keyword evidence="4" id="KW-1185">Reference proteome</keyword>
<dbReference type="Gene3D" id="3.60.21.10">
    <property type="match status" value="2"/>
</dbReference>
<dbReference type="PANTHER" id="PTHR12905">
    <property type="entry name" value="METALLOPHOSPHOESTERASE"/>
    <property type="match status" value="1"/>
</dbReference>
<protein>
    <submittedName>
        <fullName evidence="3">Ser/Thr phosphatase family protein</fullName>
    </submittedName>
</protein>
<dbReference type="OrthoDB" id="630188at2759"/>
<accession>A0A0D8XRB2</accession>
<reference evidence="3 4" key="1">
    <citation type="submission" date="2013-11" db="EMBL/GenBank/DDBJ databases">
        <title>Draft genome of the bovine lungworm Dictyocaulus viviparus.</title>
        <authorList>
            <person name="Mitreva M."/>
        </authorList>
    </citation>
    <scope>NUCLEOTIDE SEQUENCE [LARGE SCALE GENOMIC DNA]</scope>
    <source>
        <strain evidence="3 4">HannoverDv2000</strain>
    </source>
</reference>
<feature type="domain" description="Calcineurin-like phosphoesterase" evidence="2">
    <location>
        <begin position="30"/>
        <end position="228"/>
    </location>
</feature>
<dbReference type="GO" id="GO:0016787">
    <property type="term" value="F:hydrolase activity"/>
    <property type="evidence" value="ECO:0007669"/>
    <property type="project" value="InterPro"/>
</dbReference>
<dbReference type="STRING" id="29172.A0A0D8XRB2"/>
<dbReference type="Proteomes" id="UP000053766">
    <property type="component" value="Unassembled WGS sequence"/>
</dbReference>
<comment type="similarity">
    <text evidence="1">Belongs to the UPF0046 family.</text>
</comment>
<dbReference type="PANTHER" id="PTHR12905:SF19">
    <property type="entry name" value="UPF0046 PROTEIN K07C11.7"/>
    <property type="match status" value="1"/>
</dbReference>
<gene>
    <name evidence="3" type="ORF">DICVIV_07614</name>
</gene>
<dbReference type="Pfam" id="PF00149">
    <property type="entry name" value="Metallophos"/>
    <property type="match status" value="1"/>
</dbReference>
<dbReference type="EMBL" id="KN716359">
    <property type="protein sequence ID" value="KJH46309.1"/>
    <property type="molecule type" value="Genomic_DNA"/>
</dbReference>